<dbReference type="SMART" id="SM00180">
    <property type="entry name" value="EGF_Lam"/>
    <property type="match status" value="5"/>
</dbReference>
<feature type="disulfide bond" evidence="5">
    <location>
        <begin position="378"/>
        <end position="387"/>
    </location>
</feature>
<feature type="disulfide bond" evidence="5">
    <location>
        <begin position="76"/>
        <end position="85"/>
    </location>
</feature>
<dbReference type="GeneID" id="106515482"/>
<keyword evidence="4 5" id="KW-1015">Disulfide bond</keyword>
<evidence type="ECO:0000256" key="7">
    <source>
        <dbReference type="SAM" id="SignalP"/>
    </source>
</evidence>
<evidence type="ECO:0000259" key="8">
    <source>
        <dbReference type="PROSITE" id="PS50026"/>
    </source>
</evidence>
<dbReference type="Pfam" id="PF00053">
    <property type="entry name" value="EGF_laminin"/>
    <property type="match status" value="3"/>
</dbReference>
<dbReference type="PRINTS" id="PR00011">
    <property type="entry name" value="EGFLAMININ"/>
</dbReference>
<keyword evidence="3" id="KW-0677">Repeat</keyword>
<name>A0A2I4AZ57_AUSLI</name>
<dbReference type="RefSeq" id="XP_013860764.1">
    <property type="nucleotide sequence ID" value="XM_014005310.1"/>
</dbReference>
<dbReference type="PANTHER" id="PTHR24043:SF0">
    <property type="entry name" value="SCAVENGER RECEPTOR CLASS F MEMBER 1"/>
    <property type="match status" value="1"/>
</dbReference>
<feature type="region of interest" description="Disordered" evidence="6">
    <location>
        <begin position="732"/>
        <end position="868"/>
    </location>
</feature>
<evidence type="ECO:0000256" key="2">
    <source>
        <dbReference type="ARBA" id="ARBA00022729"/>
    </source>
</evidence>
<dbReference type="CTD" id="8578"/>
<reference evidence="10" key="1">
    <citation type="submission" date="2025-08" db="UniProtKB">
        <authorList>
            <consortium name="RefSeq"/>
        </authorList>
    </citation>
    <scope>IDENTIFICATION</scope>
    <source>
        <strain evidence="10">Quisiro</strain>
        <tissue evidence="10">Liver</tissue>
    </source>
</reference>
<dbReference type="SMART" id="SM00181">
    <property type="entry name" value="EGF"/>
    <property type="match status" value="7"/>
</dbReference>
<keyword evidence="9" id="KW-1185">Reference proteome</keyword>
<feature type="compositionally biased region" description="Acidic residues" evidence="6">
    <location>
        <begin position="653"/>
        <end position="665"/>
    </location>
</feature>
<keyword evidence="2 7" id="KW-0732">Signal</keyword>
<sequence>MKFLRALSALLCCLLSSAHTLDPGGRNVCKTLRDPTTLVCCSGWRQQGGECTTPVCEGEQACLENEICLSPGVCRCPSGYYGAQCKTRCPPEFWAPDCRQVCRCFPHGRCHPVTGECTCNLNRWGPLCQNACKCARGGHGHCHPVFGNCTCDKGWSLPTCSRPCQCSVPGSVDTSCDQLTGRCQCHRGFWGVRCASKCSCNLSPCNQWTGVCECVAGWWGAGCDRKCSCDLAYSWCDPNTGQCVCHPGYHGLSCDRPCGAGSYGSGCNMSCGHCKDRQPCSATDGGCAACEPGWNGTRCDHQCPSGFHGRGCKERCPRCRNDESCDPETGNCRRCDPGWTGTRCEEPCPSGTHGDACSFLCSTCFHGNCHHVTGRCVCQPGFQGESCNSSCPVLQFGLNCSSFCDCGDGVGCDPVSGACPYSGRGAVLAGVLVPLFLLLFAVLCCCLCCGGRPAAGKDSVAVAEGGLSVRMKYHVYSVLANIGAALPCISDWSSGLPRVTVSHHDPELTFNHSFIEPPSSGWVTEGSSFDSDEEEGEALYCVPPREDILEVAGGEFQEMSSKCNMFLDPSGFSSEDIASPFNIPRTSSIAKSKRPSVSFAEGTRFSPKERRGSGQDVGTPLRSKAKSPWGVLMLSALQSQGGTVRNGEGSGAEGEEEEDGADDQATENQELRCEEEAQEVDRSQTQEASQALGSSGRRRTMSNTAAHKGTSEREVGAPRKVTTVYVTVGKAGRPLTKTDSGSEGPVQAMLRRLGSLQRQREQEPGKPRSKAAEGITKPPRSKLGARVAVWEQGGPSGICKPIRRKHASHNPPITSGPVEAVPAENASKRPPSSILKSRSDSGSDLRVEGGSGQGADASSERTESSYQTVGAAGDALDILTNQGAGVNMDVEPCYENIFIKN</sequence>
<evidence type="ECO:0000313" key="9">
    <source>
        <dbReference type="Proteomes" id="UP000192220"/>
    </source>
</evidence>
<proteinExistence type="predicted"/>
<dbReference type="InterPro" id="IPR042635">
    <property type="entry name" value="MEGF10/SREC1/2-like"/>
</dbReference>
<dbReference type="InterPro" id="IPR000742">
    <property type="entry name" value="EGF"/>
</dbReference>
<keyword evidence="10" id="KW-0675">Receptor</keyword>
<dbReference type="FunFam" id="2.170.300.10:FF:000041">
    <property type="entry name" value="Tyrosine protein kinase receptor tie-1, putative"/>
    <property type="match status" value="1"/>
</dbReference>
<evidence type="ECO:0000256" key="5">
    <source>
        <dbReference type="PROSITE-ProRule" id="PRU00076"/>
    </source>
</evidence>
<dbReference type="PANTHER" id="PTHR24043">
    <property type="entry name" value="SCAVENGER RECEPTOR CLASS F"/>
    <property type="match status" value="1"/>
</dbReference>
<dbReference type="PROSITE" id="PS00022">
    <property type="entry name" value="EGF_1"/>
    <property type="match status" value="2"/>
</dbReference>
<dbReference type="KEGG" id="alim:106515482"/>
<feature type="region of interest" description="Disordered" evidence="6">
    <location>
        <begin position="586"/>
        <end position="625"/>
    </location>
</feature>
<dbReference type="GO" id="GO:0016358">
    <property type="term" value="P:dendrite development"/>
    <property type="evidence" value="ECO:0007669"/>
    <property type="project" value="TreeGrafter"/>
</dbReference>
<feature type="domain" description="EGF-like" evidence="8">
    <location>
        <begin position="52"/>
        <end position="86"/>
    </location>
</feature>
<dbReference type="AlphaFoldDB" id="A0A2I4AZ57"/>
<dbReference type="GO" id="GO:0005044">
    <property type="term" value="F:scavenger receptor activity"/>
    <property type="evidence" value="ECO:0007669"/>
    <property type="project" value="InterPro"/>
</dbReference>
<dbReference type="OrthoDB" id="6130531at2759"/>
<protein>
    <submittedName>
        <fullName evidence="10">Scavenger receptor class F member 1</fullName>
    </submittedName>
</protein>
<dbReference type="GO" id="GO:0007157">
    <property type="term" value="P:heterophilic cell-cell adhesion via plasma membrane cell adhesion molecules"/>
    <property type="evidence" value="ECO:0007669"/>
    <property type="project" value="TreeGrafter"/>
</dbReference>
<accession>A0A2I4AZ57</accession>
<dbReference type="CDD" id="cd00055">
    <property type="entry name" value="EGF_Lam"/>
    <property type="match status" value="2"/>
</dbReference>
<dbReference type="STRING" id="52670.A0A2I4AZ57"/>
<organism evidence="9 10">
    <name type="scientific">Austrofundulus limnaeus</name>
    <name type="common">Annual killifish</name>
    <dbReference type="NCBI Taxonomy" id="52670"/>
    <lineage>
        <taxon>Eukaryota</taxon>
        <taxon>Metazoa</taxon>
        <taxon>Chordata</taxon>
        <taxon>Craniata</taxon>
        <taxon>Vertebrata</taxon>
        <taxon>Euteleostomi</taxon>
        <taxon>Actinopterygii</taxon>
        <taxon>Neopterygii</taxon>
        <taxon>Teleostei</taxon>
        <taxon>Neoteleostei</taxon>
        <taxon>Acanthomorphata</taxon>
        <taxon>Ovalentaria</taxon>
        <taxon>Atherinomorphae</taxon>
        <taxon>Cyprinodontiformes</taxon>
        <taxon>Rivulidae</taxon>
        <taxon>Austrofundulus</taxon>
    </lineage>
</organism>
<comment type="caution">
    <text evidence="5">Lacks conserved residue(s) required for the propagation of feature annotation.</text>
</comment>
<dbReference type="PROSITE" id="PS50026">
    <property type="entry name" value="EGF_3"/>
    <property type="match status" value="2"/>
</dbReference>
<keyword evidence="1 5" id="KW-0245">EGF-like domain</keyword>
<feature type="chain" id="PRO_5014172731" evidence="7">
    <location>
        <begin position="21"/>
        <end position="901"/>
    </location>
</feature>
<evidence type="ECO:0000256" key="6">
    <source>
        <dbReference type="SAM" id="MobiDB-lite"/>
    </source>
</evidence>
<dbReference type="GO" id="GO:0030169">
    <property type="term" value="F:low-density lipoprotein particle binding"/>
    <property type="evidence" value="ECO:0007669"/>
    <property type="project" value="TreeGrafter"/>
</dbReference>
<dbReference type="Proteomes" id="UP000192220">
    <property type="component" value="Unplaced"/>
</dbReference>
<dbReference type="GO" id="GO:0016322">
    <property type="term" value="P:neuron remodeling"/>
    <property type="evidence" value="ECO:0007669"/>
    <property type="project" value="TreeGrafter"/>
</dbReference>
<dbReference type="Gene3D" id="2.170.300.10">
    <property type="entry name" value="Tie2 ligand-binding domain superfamily"/>
    <property type="match status" value="3"/>
</dbReference>
<dbReference type="InterPro" id="IPR002049">
    <property type="entry name" value="LE_dom"/>
</dbReference>
<feature type="region of interest" description="Disordered" evidence="6">
    <location>
        <begin position="637"/>
        <end position="720"/>
    </location>
</feature>
<evidence type="ECO:0000256" key="1">
    <source>
        <dbReference type="ARBA" id="ARBA00022536"/>
    </source>
</evidence>
<feature type="domain" description="EGF-like" evidence="8">
    <location>
        <begin position="353"/>
        <end position="388"/>
    </location>
</feature>
<gene>
    <name evidence="10" type="primary">scarf1</name>
</gene>
<dbReference type="InParanoid" id="A0A2I4AZ57"/>
<evidence type="ECO:0000313" key="10">
    <source>
        <dbReference type="RefSeq" id="XP_013860764.1"/>
    </source>
</evidence>
<dbReference type="FunCoup" id="A0A2I4AZ57">
    <property type="interactions" value="587"/>
</dbReference>
<dbReference type="GO" id="GO:0016020">
    <property type="term" value="C:membrane"/>
    <property type="evidence" value="ECO:0007669"/>
    <property type="project" value="TreeGrafter"/>
</dbReference>
<feature type="compositionally biased region" description="Basic and acidic residues" evidence="6">
    <location>
        <begin position="669"/>
        <end position="684"/>
    </location>
</feature>
<feature type="compositionally biased region" description="Basic and acidic residues" evidence="6">
    <location>
        <begin position="837"/>
        <end position="847"/>
    </location>
</feature>
<evidence type="ECO:0000256" key="3">
    <source>
        <dbReference type="ARBA" id="ARBA00022737"/>
    </source>
</evidence>
<feature type="signal peptide" evidence="7">
    <location>
        <begin position="1"/>
        <end position="20"/>
    </location>
</feature>
<evidence type="ECO:0000256" key="4">
    <source>
        <dbReference type="ARBA" id="ARBA00023157"/>
    </source>
</evidence>